<organism evidence="2 3">
    <name type="scientific">Rhynchophorus ferrugineus</name>
    <name type="common">Red palm weevil</name>
    <name type="synonym">Curculio ferrugineus</name>
    <dbReference type="NCBI Taxonomy" id="354439"/>
    <lineage>
        <taxon>Eukaryota</taxon>
        <taxon>Metazoa</taxon>
        <taxon>Ecdysozoa</taxon>
        <taxon>Arthropoda</taxon>
        <taxon>Hexapoda</taxon>
        <taxon>Insecta</taxon>
        <taxon>Pterygota</taxon>
        <taxon>Neoptera</taxon>
        <taxon>Endopterygota</taxon>
        <taxon>Coleoptera</taxon>
        <taxon>Polyphaga</taxon>
        <taxon>Cucujiformia</taxon>
        <taxon>Curculionidae</taxon>
        <taxon>Dryophthorinae</taxon>
        <taxon>Rhynchophorus</taxon>
    </lineage>
</organism>
<gene>
    <name evidence="2" type="ORF">GWI33_012880</name>
</gene>
<protein>
    <submittedName>
        <fullName evidence="2">Uncharacterized protein</fullName>
    </submittedName>
</protein>
<accession>A0A834I7K6</accession>
<feature type="compositionally biased region" description="Basic residues" evidence="1">
    <location>
        <begin position="137"/>
        <end position="155"/>
    </location>
</feature>
<dbReference type="Proteomes" id="UP000625711">
    <property type="component" value="Unassembled WGS sequence"/>
</dbReference>
<proteinExistence type="predicted"/>
<dbReference type="EMBL" id="JAACXV010012751">
    <property type="protein sequence ID" value="KAF7274459.1"/>
    <property type="molecule type" value="Genomic_DNA"/>
</dbReference>
<reference evidence="2" key="1">
    <citation type="submission" date="2020-08" db="EMBL/GenBank/DDBJ databases">
        <title>Genome sequencing and assembly of the red palm weevil Rhynchophorus ferrugineus.</title>
        <authorList>
            <person name="Dias G.B."/>
            <person name="Bergman C.M."/>
            <person name="Manee M."/>
        </authorList>
    </citation>
    <scope>NUCLEOTIDE SEQUENCE</scope>
    <source>
        <strain evidence="2">AA-2017</strain>
        <tissue evidence="2">Whole larva</tissue>
    </source>
</reference>
<feature type="region of interest" description="Disordered" evidence="1">
    <location>
        <begin position="131"/>
        <end position="158"/>
    </location>
</feature>
<keyword evidence="3" id="KW-1185">Reference proteome</keyword>
<dbReference type="AlphaFoldDB" id="A0A834I7K6"/>
<comment type="caution">
    <text evidence="2">The sequence shown here is derived from an EMBL/GenBank/DDBJ whole genome shotgun (WGS) entry which is preliminary data.</text>
</comment>
<sequence>MDFNSNLKENLGFSEVEKILSMLFGEEWETMNSYDRFREGLLVVFYLNQRDMRHTLTLRQFLECMRDVHVLVGREEVEINIGNTEEYETEEILLEEYLNDQIQSLGMTPVDTHSEDEIFDEENVQLYLKSLKGQANKPHKPTKKKGSQKDSRKRATKIDEKISHHSRETYESVHFEDYPNIFYTHLEDVGLQEIIIDDSNHDIEDEYAQLISQANIEDYDESSKVDEQITYHSKQEYELLTSNARETYESVNFEDYPNIFYTHLEDVGLQEIIIDDSKHDIEDEYAQLISQANIEDYDESFKGKCYFTTGEVKDVQKQSHPKRKMMCDADAAKAYWNTPIYKRKCEKVEVILDEKLIPYDFDKYIKEHPSPPKYKRKYEEVEEIQDEILDDTVDNKFKECFKVMLKIDDVFVVIFYILTLQIL</sequence>
<evidence type="ECO:0000256" key="1">
    <source>
        <dbReference type="SAM" id="MobiDB-lite"/>
    </source>
</evidence>
<evidence type="ECO:0000313" key="2">
    <source>
        <dbReference type="EMBL" id="KAF7274459.1"/>
    </source>
</evidence>
<name>A0A834I7K6_RHYFE</name>
<evidence type="ECO:0000313" key="3">
    <source>
        <dbReference type="Proteomes" id="UP000625711"/>
    </source>
</evidence>